<comment type="caution">
    <text evidence="2">The sequence shown here is derived from an EMBL/GenBank/DDBJ whole genome shotgun (WGS) entry which is preliminary data.</text>
</comment>
<proteinExistence type="predicted"/>
<evidence type="ECO:0000256" key="1">
    <source>
        <dbReference type="SAM" id="Phobius"/>
    </source>
</evidence>
<reference evidence="2" key="1">
    <citation type="submission" date="2020-11" db="EMBL/GenBank/DDBJ databases">
        <title>Nocardia NEAU-351.nov., a novel actinomycete isolated from the cow dung.</title>
        <authorList>
            <person name="Zhang X."/>
        </authorList>
    </citation>
    <scope>NUCLEOTIDE SEQUENCE</scope>
    <source>
        <strain evidence="2">NEAU-351</strain>
    </source>
</reference>
<name>A0A931IF09_9NOCA</name>
<keyword evidence="1" id="KW-1133">Transmembrane helix</keyword>
<protein>
    <submittedName>
        <fullName evidence="2">Uncharacterized protein</fullName>
    </submittedName>
</protein>
<organism evidence="2 3">
    <name type="scientific">Nocardia bovistercoris</name>
    <dbReference type="NCBI Taxonomy" id="2785916"/>
    <lineage>
        <taxon>Bacteria</taxon>
        <taxon>Bacillati</taxon>
        <taxon>Actinomycetota</taxon>
        <taxon>Actinomycetes</taxon>
        <taxon>Mycobacteriales</taxon>
        <taxon>Nocardiaceae</taxon>
        <taxon>Nocardia</taxon>
    </lineage>
</organism>
<dbReference type="Proteomes" id="UP000655751">
    <property type="component" value="Unassembled WGS sequence"/>
</dbReference>
<feature type="transmembrane region" description="Helical" evidence="1">
    <location>
        <begin position="12"/>
        <end position="31"/>
    </location>
</feature>
<keyword evidence="1" id="KW-0812">Transmembrane</keyword>
<dbReference type="EMBL" id="JADMLG010000008">
    <property type="protein sequence ID" value="MBH0778503.1"/>
    <property type="molecule type" value="Genomic_DNA"/>
</dbReference>
<dbReference type="AlphaFoldDB" id="A0A931IF09"/>
<gene>
    <name evidence="2" type="ORF">IT779_19675</name>
</gene>
<sequence length="148" mass="14555">MTRFLAILSGGLLVLAVTVVFPLAGVGALALAVAGWWWRPCAVAAVLAALGVLVLADTGAVEAAAVGLVATTYLLNIAAVSAPVGVVPTTIPSVAGAVLSTACATGAALIPVRLAWAPLAAPVLVILAYALLARGLAVRRQPETAADG</sequence>
<evidence type="ECO:0000313" key="2">
    <source>
        <dbReference type="EMBL" id="MBH0778503.1"/>
    </source>
</evidence>
<feature type="transmembrane region" description="Helical" evidence="1">
    <location>
        <begin position="37"/>
        <end position="56"/>
    </location>
</feature>
<dbReference type="RefSeq" id="WP_196150838.1">
    <property type="nucleotide sequence ID" value="NZ_JADMLG010000008.1"/>
</dbReference>
<keyword evidence="3" id="KW-1185">Reference proteome</keyword>
<keyword evidence="1" id="KW-0472">Membrane</keyword>
<feature type="transmembrane region" description="Helical" evidence="1">
    <location>
        <begin position="114"/>
        <end position="132"/>
    </location>
</feature>
<evidence type="ECO:0000313" key="3">
    <source>
        <dbReference type="Proteomes" id="UP000655751"/>
    </source>
</evidence>
<accession>A0A931IF09</accession>